<dbReference type="GO" id="GO:0009399">
    <property type="term" value="P:nitrogen fixation"/>
    <property type="evidence" value="ECO:0007669"/>
    <property type="project" value="InterPro"/>
</dbReference>
<gene>
    <name evidence="3" type="ORF">OHM77_01855</name>
</gene>
<reference evidence="3" key="1">
    <citation type="journal article" date="2023" name="Nat. Microbiol.">
        <title>Enrichment and characterization of a nitric oxide-reducing microbial community in a continuous bioreactor.</title>
        <authorList>
            <person name="Garrido-Amador P."/>
            <person name="Stortenbeker N."/>
            <person name="Wessels H.J.C.T."/>
            <person name="Speth D.R."/>
            <person name="Garcia-Heredia I."/>
            <person name="Kartal B."/>
        </authorList>
    </citation>
    <scope>NUCLEOTIDE SEQUENCE</scope>
    <source>
        <strain evidence="3">MAG1</strain>
    </source>
</reference>
<sequence>MRTRWDIGDTLRVVRNVRNDGTWPGADTGALLVRRGSVGTVVDIGTFLQDQVIYSLHFLDTDRIVGCREEELIGADEAWAPSVFEFRQRVVAAKTLAAAGKTLVPAGGAGGVLKVVQQPEGFACHVHFDCQPGRVFVVPESALAEAGPAYQSSASASAPSRLGTVCGSQVISR</sequence>
<comment type="similarity">
    <text evidence="1">Belongs to the NifZ family.</text>
</comment>
<accession>A0AA49FMP1</accession>
<evidence type="ECO:0000313" key="3">
    <source>
        <dbReference type="EMBL" id="WIM06062.1"/>
    </source>
</evidence>
<dbReference type="EMBL" id="CP107246">
    <property type="protein sequence ID" value="WIM06062.1"/>
    <property type="molecule type" value="Genomic_DNA"/>
</dbReference>
<dbReference type="KEGG" id="npv:OHM77_01855"/>
<dbReference type="AlphaFoldDB" id="A0AA49FMP1"/>
<organism evidence="3">
    <name type="scientific">Candidatus Nitricoxidivorans perseverans</name>
    <dbReference type="NCBI Taxonomy" id="2975601"/>
    <lineage>
        <taxon>Bacteria</taxon>
        <taxon>Pseudomonadati</taxon>
        <taxon>Pseudomonadota</taxon>
        <taxon>Betaproteobacteria</taxon>
        <taxon>Nitrosomonadales</taxon>
        <taxon>Sterolibacteriaceae</taxon>
        <taxon>Candidatus Nitricoxidivorans</taxon>
    </lineage>
</organism>
<protein>
    <submittedName>
        <fullName evidence="3">Nitrogen fixation protein NifZ</fullName>
    </submittedName>
</protein>
<dbReference type="InterPro" id="IPR007415">
    <property type="entry name" value="Nitrogenase_MoFe_mat_NifZ"/>
</dbReference>
<dbReference type="Pfam" id="PF04319">
    <property type="entry name" value="NifZ"/>
    <property type="match status" value="1"/>
</dbReference>
<proteinExistence type="inferred from homology"/>
<evidence type="ECO:0000256" key="2">
    <source>
        <dbReference type="ARBA" id="ARBA00023231"/>
    </source>
</evidence>
<evidence type="ECO:0000256" key="1">
    <source>
        <dbReference type="ARBA" id="ARBA00008027"/>
    </source>
</evidence>
<dbReference type="Proteomes" id="UP001234916">
    <property type="component" value="Chromosome"/>
</dbReference>
<keyword evidence="2" id="KW-0535">Nitrogen fixation</keyword>
<name>A0AA49FMP1_9PROT</name>